<dbReference type="InterPro" id="IPR006837">
    <property type="entry name" value="Divergent_DAC"/>
</dbReference>
<dbReference type="OrthoDB" id="9784811at2"/>
<dbReference type="GO" id="GO:0005975">
    <property type="term" value="P:carbohydrate metabolic process"/>
    <property type="evidence" value="ECO:0007669"/>
    <property type="project" value="InterPro"/>
</dbReference>
<dbReference type="PANTHER" id="PTHR30105:SF2">
    <property type="entry name" value="DIVERGENT POLYSACCHARIDE DEACETYLASE SUPERFAMILY"/>
    <property type="match status" value="1"/>
</dbReference>
<dbReference type="InterPro" id="IPR011330">
    <property type="entry name" value="Glyco_hydro/deAcase_b/a-brl"/>
</dbReference>
<gene>
    <name evidence="2" type="ordered locus">Dacet_2967</name>
</gene>
<keyword evidence="3" id="KW-1185">Reference proteome</keyword>
<dbReference type="CDD" id="cd10936">
    <property type="entry name" value="CE4_DAC2"/>
    <property type="match status" value="1"/>
</dbReference>
<dbReference type="FunCoup" id="D4H713">
    <property type="interactions" value="13"/>
</dbReference>
<dbReference type="Pfam" id="PF04748">
    <property type="entry name" value="Polysacc_deac_2"/>
    <property type="match status" value="1"/>
</dbReference>
<dbReference type="EMBL" id="CP001968">
    <property type="protein sequence ID" value="ADD69717.1"/>
    <property type="molecule type" value="Genomic_DNA"/>
</dbReference>
<name>D4H713_DENA2</name>
<dbReference type="eggNOG" id="COG2861">
    <property type="taxonomic scope" value="Bacteria"/>
</dbReference>
<dbReference type="SUPFAM" id="SSF88713">
    <property type="entry name" value="Glycoside hydrolase/deacetylase"/>
    <property type="match status" value="1"/>
</dbReference>
<dbReference type="PANTHER" id="PTHR30105">
    <property type="entry name" value="UNCHARACTERIZED YIBQ-RELATED"/>
    <property type="match status" value="1"/>
</dbReference>
<evidence type="ECO:0008006" key="4">
    <source>
        <dbReference type="Google" id="ProtNLM"/>
    </source>
</evidence>
<dbReference type="InParanoid" id="D4H713"/>
<feature type="compositionally biased region" description="Low complexity" evidence="1">
    <location>
        <begin position="1"/>
        <end position="11"/>
    </location>
</feature>
<evidence type="ECO:0000313" key="2">
    <source>
        <dbReference type="EMBL" id="ADD69717.1"/>
    </source>
</evidence>
<evidence type="ECO:0000313" key="3">
    <source>
        <dbReference type="Proteomes" id="UP000002012"/>
    </source>
</evidence>
<dbReference type="HOGENOM" id="CLU_041643_6_1_0"/>
<dbReference type="PaxDb" id="522772-Dacet_2967"/>
<evidence type="ECO:0000256" key="1">
    <source>
        <dbReference type="SAM" id="MobiDB-lite"/>
    </source>
</evidence>
<dbReference type="RefSeq" id="WP_013012202.1">
    <property type="nucleotide sequence ID" value="NC_013943.1"/>
</dbReference>
<dbReference type="AlphaFoldDB" id="D4H713"/>
<dbReference type="STRING" id="522772.Dacet_2967"/>
<sequence length="431" mass="47721" precursor="true">MPPRKTNSTRKTTSRKPAAKKTTARKPAAKKNTRRNYKRKQPDRKLPLTTLLALIPLLLLAAFIVLRFSGGPPPPAPKPIVQKETVTRTVVKEVETKTVMDTVKLFMFEHSIKNDKLTVSGNDIKIEAPSSRSAEKLTEYLKKYLSKNKITVDGKNILTAEDSHGIYNISFSYPRPVTTVQKRKPAAPSKPEPVIPPAKKTFKAKLAVVIDDCGYSMSLAKQLAALQYPATFAVIPFTPYGKETALLARKAGKPVFLHFPMQPRSYPKFDPGKGALFLNMPETVIAAVTKANFDYFPIKLDGANNHTGSAFTESREKMEQALKEISKYTPGFLDSHTSRATVAYDVCKETTLKCGRNDIFLDNEEPGLVTKSAKRNHVHDVLMQAAKKALANGSAIAIGHLRKDTISVLENSFRQIEEMGVEIVPVTSLMN</sequence>
<accession>D4H713</accession>
<dbReference type="Proteomes" id="UP000002012">
    <property type="component" value="Chromosome"/>
</dbReference>
<organism evidence="2 3">
    <name type="scientific">Denitrovibrio acetiphilus (strain DSM 12809 / NBRC 114555 / N2460)</name>
    <dbReference type="NCBI Taxonomy" id="522772"/>
    <lineage>
        <taxon>Bacteria</taxon>
        <taxon>Pseudomonadati</taxon>
        <taxon>Deferribacterota</taxon>
        <taxon>Deferribacteres</taxon>
        <taxon>Deferribacterales</taxon>
        <taxon>Geovibrionaceae</taxon>
        <taxon>Denitrovibrio</taxon>
    </lineage>
</organism>
<proteinExistence type="predicted"/>
<feature type="region of interest" description="Disordered" evidence="1">
    <location>
        <begin position="1"/>
        <end position="43"/>
    </location>
</feature>
<reference evidence="2 3" key="1">
    <citation type="journal article" date="2010" name="Stand. Genomic Sci.">
        <title>Complete genome sequence of Denitrovibrio acetiphilus type strain (N2460).</title>
        <authorList>
            <person name="Kiss H."/>
            <person name="Lang E."/>
            <person name="Lapidus A."/>
            <person name="Copeland A."/>
            <person name="Nolan M."/>
            <person name="Glavina Del Rio T."/>
            <person name="Chen F."/>
            <person name="Lucas S."/>
            <person name="Tice H."/>
            <person name="Cheng J.F."/>
            <person name="Han C."/>
            <person name="Goodwin L."/>
            <person name="Pitluck S."/>
            <person name="Liolios K."/>
            <person name="Pati A."/>
            <person name="Ivanova N."/>
            <person name="Mavromatis K."/>
            <person name="Chen A."/>
            <person name="Palaniappan K."/>
            <person name="Land M."/>
            <person name="Hauser L."/>
            <person name="Chang Y.J."/>
            <person name="Jeffries C.D."/>
            <person name="Detter J.C."/>
            <person name="Brettin T."/>
            <person name="Spring S."/>
            <person name="Rohde M."/>
            <person name="Goker M."/>
            <person name="Woyke T."/>
            <person name="Bristow J."/>
            <person name="Eisen J.A."/>
            <person name="Markowitz V."/>
            <person name="Hugenholtz P."/>
            <person name="Kyrpides N.C."/>
            <person name="Klenk H.P."/>
        </authorList>
    </citation>
    <scope>NUCLEOTIDE SEQUENCE [LARGE SCALE GENOMIC DNA]</scope>
    <source>
        <strain evidence="3">DSM 12809 / NBRC 114555 / N2460</strain>
    </source>
</reference>
<feature type="compositionally biased region" description="Basic residues" evidence="1">
    <location>
        <begin position="12"/>
        <end position="42"/>
    </location>
</feature>
<protein>
    <recommendedName>
        <fullName evidence="4">Divergent polysaccharide deacetylase family protein</fullName>
    </recommendedName>
</protein>
<dbReference type="Gene3D" id="3.20.20.370">
    <property type="entry name" value="Glycoside hydrolase/deacetylase"/>
    <property type="match status" value="1"/>
</dbReference>
<dbReference type="KEGG" id="dap:Dacet_2967"/>